<dbReference type="PANTHER" id="PTHR24260:SF136">
    <property type="entry name" value="GH08193P-RELATED"/>
    <property type="match status" value="1"/>
</dbReference>
<dbReference type="PRINTS" id="PR00722">
    <property type="entry name" value="CHYMOTRYPSIN"/>
</dbReference>
<dbReference type="Pfam" id="PF00089">
    <property type="entry name" value="Trypsin"/>
    <property type="match status" value="1"/>
</dbReference>
<evidence type="ECO:0000313" key="2">
    <source>
        <dbReference type="Proteomes" id="UP000038045"/>
    </source>
</evidence>
<reference evidence="3" key="1">
    <citation type="submission" date="2017-02" db="UniProtKB">
        <authorList>
            <consortium name="WormBaseParasite"/>
        </authorList>
    </citation>
    <scope>IDENTIFICATION</scope>
</reference>
<dbReference type="InterPro" id="IPR043504">
    <property type="entry name" value="Peptidase_S1_PA_chymotrypsin"/>
</dbReference>
<dbReference type="InterPro" id="IPR001254">
    <property type="entry name" value="Trypsin_dom"/>
</dbReference>
<protein>
    <submittedName>
        <fullName evidence="3">Peptidase S1 domain-containing protein</fullName>
    </submittedName>
</protein>
<dbReference type="PROSITE" id="PS00134">
    <property type="entry name" value="TRYPSIN_HIS"/>
    <property type="match status" value="1"/>
</dbReference>
<dbReference type="InterPro" id="IPR009003">
    <property type="entry name" value="Peptidase_S1_PA"/>
</dbReference>
<dbReference type="AlphaFoldDB" id="A0A0N4ZU41"/>
<dbReference type="Proteomes" id="UP000038045">
    <property type="component" value="Unplaced"/>
</dbReference>
<dbReference type="InterPro" id="IPR051333">
    <property type="entry name" value="CLIP_Serine_Protease"/>
</dbReference>
<dbReference type="GO" id="GO:0004252">
    <property type="term" value="F:serine-type endopeptidase activity"/>
    <property type="evidence" value="ECO:0007669"/>
    <property type="project" value="InterPro"/>
</dbReference>
<proteinExistence type="predicted"/>
<sequence length="348" mass="39527">MFNKEENDVFHSVHINEAVYNKESCGILHYYDYSSDDIPDDGTYNFREGGDNIHESKIMGGKDVDISKEPWAVQIYLMNKFLCGGTLVARNYVMTAAHCIKENCHAFKIQKKDLEKLEVLINFPGNEMANYLDETLKGGQLPFLRTHVRSISLPAIDDDDMIICQGVNDFALLELDTIIPEGYSYACIPIFDAPLYAMYSSGFYVVGYGRNPIMERRMKMTQNKAIINGNENVTILHYDRNKIQRLDVNVIFSYPACRIKPSIPADQGYICAYDRADEGVCEGDSGSGLYRKHSGIQSENKEERTYLVGIVSKAAPCIEGKDWVNVNYQLYTDVYEQSGVYKIFFPNT</sequence>
<dbReference type="STRING" id="131310.A0A0N4ZU41"/>
<dbReference type="InterPro" id="IPR001314">
    <property type="entry name" value="Peptidase_S1A"/>
</dbReference>
<keyword evidence="2" id="KW-1185">Reference proteome</keyword>
<dbReference type="SMART" id="SM00020">
    <property type="entry name" value="Tryp_SPc"/>
    <property type="match status" value="1"/>
</dbReference>
<accession>A0A0N4ZU41</accession>
<dbReference type="WBParaSite" id="PTRK_0001210700.1">
    <property type="protein sequence ID" value="PTRK_0001210700.1"/>
    <property type="gene ID" value="PTRK_0001210700"/>
</dbReference>
<dbReference type="Gene3D" id="2.40.10.10">
    <property type="entry name" value="Trypsin-like serine proteases"/>
    <property type="match status" value="1"/>
</dbReference>
<organism evidence="2 3">
    <name type="scientific">Parastrongyloides trichosuri</name>
    <name type="common">Possum-specific nematode worm</name>
    <dbReference type="NCBI Taxonomy" id="131310"/>
    <lineage>
        <taxon>Eukaryota</taxon>
        <taxon>Metazoa</taxon>
        <taxon>Ecdysozoa</taxon>
        <taxon>Nematoda</taxon>
        <taxon>Chromadorea</taxon>
        <taxon>Rhabditida</taxon>
        <taxon>Tylenchina</taxon>
        <taxon>Panagrolaimomorpha</taxon>
        <taxon>Strongyloidoidea</taxon>
        <taxon>Strongyloididae</taxon>
        <taxon>Parastrongyloides</taxon>
    </lineage>
</organism>
<dbReference type="PROSITE" id="PS50240">
    <property type="entry name" value="TRYPSIN_DOM"/>
    <property type="match status" value="1"/>
</dbReference>
<dbReference type="InterPro" id="IPR018114">
    <property type="entry name" value="TRYPSIN_HIS"/>
</dbReference>
<feature type="domain" description="Peptidase S1" evidence="1">
    <location>
        <begin position="58"/>
        <end position="348"/>
    </location>
</feature>
<evidence type="ECO:0000259" key="1">
    <source>
        <dbReference type="PROSITE" id="PS50240"/>
    </source>
</evidence>
<dbReference type="PANTHER" id="PTHR24260">
    <property type="match status" value="1"/>
</dbReference>
<evidence type="ECO:0000313" key="3">
    <source>
        <dbReference type="WBParaSite" id="PTRK_0001210700.1"/>
    </source>
</evidence>
<dbReference type="SUPFAM" id="SSF50494">
    <property type="entry name" value="Trypsin-like serine proteases"/>
    <property type="match status" value="1"/>
</dbReference>
<name>A0A0N4ZU41_PARTI</name>
<dbReference type="GO" id="GO:0006508">
    <property type="term" value="P:proteolysis"/>
    <property type="evidence" value="ECO:0007669"/>
    <property type="project" value="InterPro"/>
</dbReference>